<dbReference type="SUPFAM" id="SSF57362">
    <property type="entry name" value="BPTI-like"/>
    <property type="match status" value="1"/>
</dbReference>
<keyword evidence="2" id="KW-0722">Serine protease inhibitor</keyword>
<evidence type="ECO:0000256" key="3">
    <source>
        <dbReference type="ARBA" id="ARBA00023157"/>
    </source>
</evidence>
<name>A0ABD3TII9_SINWO</name>
<keyword evidence="4" id="KW-0732">Signal</keyword>
<dbReference type="InterPro" id="IPR050098">
    <property type="entry name" value="TFPI/VKTCI-like"/>
</dbReference>
<dbReference type="PRINTS" id="PR00759">
    <property type="entry name" value="BASICPTASE"/>
</dbReference>
<protein>
    <recommendedName>
        <fullName evidence="5">BPTI/Kunitz inhibitor domain-containing protein</fullName>
    </recommendedName>
</protein>
<evidence type="ECO:0000256" key="4">
    <source>
        <dbReference type="SAM" id="SignalP"/>
    </source>
</evidence>
<organism evidence="6 7">
    <name type="scientific">Sinanodonta woodiana</name>
    <name type="common">Chinese pond mussel</name>
    <name type="synonym">Anodonta woodiana</name>
    <dbReference type="NCBI Taxonomy" id="1069815"/>
    <lineage>
        <taxon>Eukaryota</taxon>
        <taxon>Metazoa</taxon>
        <taxon>Spiralia</taxon>
        <taxon>Lophotrochozoa</taxon>
        <taxon>Mollusca</taxon>
        <taxon>Bivalvia</taxon>
        <taxon>Autobranchia</taxon>
        <taxon>Heteroconchia</taxon>
        <taxon>Palaeoheterodonta</taxon>
        <taxon>Unionida</taxon>
        <taxon>Unionoidea</taxon>
        <taxon>Unionidae</taxon>
        <taxon>Unioninae</taxon>
        <taxon>Sinanodonta</taxon>
    </lineage>
</organism>
<dbReference type="EMBL" id="JBJQND010000018">
    <property type="protein sequence ID" value="KAL3836520.1"/>
    <property type="molecule type" value="Genomic_DNA"/>
</dbReference>
<comment type="caution">
    <text evidence="6">The sequence shown here is derived from an EMBL/GenBank/DDBJ whole genome shotgun (WGS) entry which is preliminary data.</text>
</comment>
<dbReference type="Pfam" id="PF00014">
    <property type="entry name" value="Kunitz_BPTI"/>
    <property type="match status" value="1"/>
</dbReference>
<dbReference type="Proteomes" id="UP001634394">
    <property type="component" value="Unassembled WGS sequence"/>
</dbReference>
<dbReference type="SMART" id="SM00131">
    <property type="entry name" value="KU"/>
    <property type="match status" value="1"/>
</dbReference>
<dbReference type="AlphaFoldDB" id="A0ABD3TII9"/>
<keyword evidence="1" id="KW-0646">Protease inhibitor</keyword>
<dbReference type="PANTHER" id="PTHR10083:SF328">
    <property type="entry name" value="TISSUE FACTOR PATHWAY INHIBITOR"/>
    <property type="match status" value="1"/>
</dbReference>
<keyword evidence="7" id="KW-1185">Reference proteome</keyword>
<dbReference type="InterPro" id="IPR002223">
    <property type="entry name" value="Kunitz_BPTI"/>
</dbReference>
<reference evidence="6 7" key="1">
    <citation type="submission" date="2024-11" db="EMBL/GenBank/DDBJ databases">
        <title>Chromosome-level genome assembly of the freshwater bivalve Anodonta woodiana.</title>
        <authorList>
            <person name="Chen X."/>
        </authorList>
    </citation>
    <scope>NUCLEOTIDE SEQUENCE [LARGE SCALE GENOMIC DNA]</scope>
    <source>
        <strain evidence="6">MN2024</strain>
        <tissue evidence="6">Gills</tissue>
    </source>
</reference>
<dbReference type="CDD" id="cd00109">
    <property type="entry name" value="Kunitz-type"/>
    <property type="match status" value="1"/>
</dbReference>
<evidence type="ECO:0000313" key="7">
    <source>
        <dbReference type="Proteomes" id="UP001634394"/>
    </source>
</evidence>
<dbReference type="InterPro" id="IPR036880">
    <property type="entry name" value="Kunitz_BPTI_sf"/>
</dbReference>
<keyword evidence="3" id="KW-1015">Disulfide bond</keyword>
<evidence type="ECO:0000259" key="5">
    <source>
        <dbReference type="PROSITE" id="PS50279"/>
    </source>
</evidence>
<feature type="chain" id="PRO_5044789191" description="BPTI/Kunitz inhibitor domain-containing protein" evidence="4">
    <location>
        <begin position="17"/>
        <end position="113"/>
    </location>
</feature>
<dbReference type="PROSITE" id="PS00280">
    <property type="entry name" value="BPTI_KUNITZ_1"/>
    <property type="match status" value="1"/>
</dbReference>
<proteinExistence type="predicted"/>
<dbReference type="Gene3D" id="4.10.410.10">
    <property type="entry name" value="Pancreatic trypsin inhibitor Kunitz domain"/>
    <property type="match status" value="1"/>
</dbReference>
<dbReference type="PANTHER" id="PTHR10083">
    <property type="entry name" value="KUNITZ-TYPE PROTEASE INHIBITOR-RELATED"/>
    <property type="match status" value="1"/>
</dbReference>
<gene>
    <name evidence="6" type="ORF">ACJMK2_021944</name>
</gene>
<evidence type="ECO:0000256" key="2">
    <source>
        <dbReference type="ARBA" id="ARBA00022900"/>
    </source>
</evidence>
<sequence>MKIVTIFVCILVFAIAAEVESSCTNDSSCKRREKCLQNPETSEHKCVKAKCTEPAVTGRCRANHQRYYFDQNTFQCKLFVYGGCGQNGNNFRTKGQCMKTCLNTAENTKHKRA</sequence>
<evidence type="ECO:0000256" key="1">
    <source>
        <dbReference type="ARBA" id="ARBA00022690"/>
    </source>
</evidence>
<dbReference type="PROSITE" id="PS50279">
    <property type="entry name" value="BPTI_KUNITZ_2"/>
    <property type="match status" value="1"/>
</dbReference>
<feature type="domain" description="BPTI/Kunitz inhibitor" evidence="5">
    <location>
        <begin position="51"/>
        <end position="101"/>
    </location>
</feature>
<feature type="signal peptide" evidence="4">
    <location>
        <begin position="1"/>
        <end position="16"/>
    </location>
</feature>
<evidence type="ECO:0000313" key="6">
    <source>
        <dbReference type="EMBL" id="KAL3836520.1"/>
    </source>
</evidence>
<accession>A0ABD3TII9</accession>
<dbReference type="InterPro" id="IPR020901">
    <property type="entry name" value="Prtase_inh_Kunz-CS"/>
</dbReference>
<dbReference type="GO" id="GO:0004867">
    <property type="term" value="F:serine-type endopeptidase inhibitor activity"/>
    <property type="evidence" value="ECO:0007669"/>
    <property type="project" value="UniProtKB-KW"/>
</dbReference>